<comment type="caution">
    <text evidence="3">The sequence shown here is derived from an EMBL/GenBank/DDBJ whole genome shotgun (WGS) entry which is preliminary data.</text>
</comment>
<dbReference type="InterPro" id="IPR009571">
    <property type="entry name" value="SUR7/Rim9-like_fungi"/>
</dbReference>
<name>A0AAN7CXC1_9PEZI</name>
<keyword evidence="4" id="KW-1185">Reference proteome</keyword>
<keyword evidence="2" id="KW-1133">Transmembrane helix</keyword>
<organism evidence="3 4">
    <name type="scientific">Corynascus novoguineensis</name>
    <dbReference type="NCBI Taxonomy" id="1126955"/>
    <lineage>
        <taxon>Eukaryota</taxon>
        <taxon>Fungi</taxon>
        <taxon>Dikarya</taxon>
        <taxon>Ascomycota</taxon>
        <taxon>Pezizomycotina</taxon>
        <taxon>Sordariomycetes</taxon>
        <taxon>Sordariomycetidae</taxon>
        <taxon>Sordariales</taxon>
        <taxon>Chaetomiaceae</taxon>
        <taxon>Corynascus</taxon>
    </lineage>
</organism>
<proteinExistence type="predicted"/>
<sequence length="321" mass="34167">MNSAAAGALPSPTPTAVPPLPPPATGDQDDSDVDEYSGRETKTPRTRSYYSLYALKICECGTMNDGTSHLTKCYPYFSKDLFTISILSSASCVSGDPADTHPNSHAHITTPATITAVEPQPSSSGDANGNGGLNYALQFTVDNLIALLKTVASLLSIGIGLAGLAACSTIPASSLGAEEAAEEPKKQHQYTWAVWFNLACSSAATFFLLLGAMVGAVGAKVAEGTVNELGGNYSRKGVNGVSAVAGRKWVAMAWAAVALMVAVVAYWGARGARWRNTLREQKRRIKEDEENEARERYADERVAEMVRRMREEEQQGKAQSG</sequence>
<keyword evidence="2" id="KW-0472">Membrane</keyword>
<keyword evidence="2" id="KW-0812">Transmembrane</keyword>
<dbReference type="AlphaFoldDB" id="A0AAN7CXC1"/>
<dbReference type="EMBL" id="MU857635">
    <property type="protein sequence ID" value="KAK4248618.1"/>
    <property type="molecule type" value="Genomic_DNA"/>
</dbReference>
<evidence type="ECO:0000256" key="2">
    <source>
        <dbReference type="SAM" id="Phobius"/>
    </source>
</evidence>
<evidence type="ECO:0000313" key="3">
    <source>
        <dbReference type="EMBL" id="KAK4248618.1"/>
    </source>
</evidence>
<evidence type="ECO:0000256" key="1">
    <source>
        <dbReference type="SAM" id="MobiDB-lite"/>
    </source>
</evidence>
<dbReference type="Proteomes" id="UP001303647">
    <property type="component" value="Unassembled WGS sequence"/>
</dbReference>
<accession>A0AAN7CXC1</accession>
<dbReference type="Pfam" id="PF06687">
    <property type="entry name" value="SUR7"/>
    <property type="match status" value="1"/>
</dbReference>
<feature type="transmembrane region" description="Helical" evidence="2">
    <location>
        <begin position="194"/>
        <end position="219"/>
    </location>
</feature>
<feature type="transmembrane region" description="Helical" evidence="2">
    <location>
        <begin position="249"/>
        <end position="269"/>
    </location>
</feature>
<reference evidence="3" key="2">
    <citation type="submission" date="2023-05" db="EMBL/GenBank/DDBJ databases">
        <authorList>
            <consortium name="Lawrence Berkeley National Laboratory"/>
            <person name="Steindorff A."/>
            <person name="Hensen N."/>
            <person name="Bonometti L."/>
            <person name="Westerberg I."/>
            <person name="Brannstrom I.O."/>
            <person name="Guillou S."/>
            <person name="Cros-Aarteil S."/>
            <person name="Calhoun S."/>
            <person name="Haridas S."/>
            <person name="Kuo A."/>
            <person name="Mondo S."/>
            <person name="Pangilinan J."/>
            <person name="Riley R."/>
            <person name="Labutti K."/>
            <person name="Andreopoulos B."/>
            <person name="Lipzen A."/>
            <person name="Chen C."/>
            <person name="Yanf M."/>
            <person name="Daum C."/>
            <person name="Ng V."/>
            <person name="Clum A."/>
            <person name="Ohm R."/>
            <person name="Martin F."/>
            <person name="Silar P."/>
            <person name="Natvig D."/>
            <person name="Lalanne C."/>
            <person name="Gautier V."/>
            <person name="Ament-Velasquez S.L."/>
            <person name="Kruys A."/>
            <person name="Hutchinson M.I."/>
            <person name="Powell A.J."/>
            <person name="Barry K."/>
            <person name="Miller A.N."/>
            <person name="Grigoriev I.V."/>
            <person name="Debuchy R."/>
            <person name="Gladieux P."/>
            <person name="Thoren M.H."/>
            <person name="Johannesson H."/>
        </authorList>
    </citation>
    <scope>NUCLEOTIDE SEQUENCE</scope>
    <source>
        <strain evidence="3">CBS 359.72</strain>
    </source>
</reference>
<reference evidence="3" key="1">
    <citation type="journal article" date="2023" name="Mol. Phylogenet. Evol.">
        <title>Genome-scale phylogeny and comparative genomics of the fungal order Sordariales.</title>
        <authorList>
            <person name="Hensen N."/>
            <person name="Bonometti L."/>
            <person name="Westerberg I."/>
            <person name="Brannstrom I.O."/>
            <person name="Guillou S."/>
            <person name="Cros-Aarteil S."/>
            <person name="Calhoun S."/>
            <person name="Haridas S."/>
            <person name="Kuo A."/>
            <person name="Mondo S."/>
            <person name="Pangilinan J."/>
            <person name="Riley R."/>
            <person name="LaButti K."/>
            <person name="Andreopoulos B."/>
            <person name="Lipzen A."/>
            <person name="Chen C."/>
            <person name="Yan M."/>
            <person name="Daum C."/>
            <person name="Ng V."/>
            <person name="Clum A."/>
            <person name="Steindorff A."/>
            <person name="Ohm R.A."/>
            <person name="Martin F."/>
            <person name="Silar P."/>
            <person name="Natvig D.O."/>
            <person name="Lalanne C."/>
            <person name="Gautier V."/>
            <person name="Ament-Velasquez S.L."/>
            <person name="Kruys A."/>
            <person name="Hutchinson M.I."/>
            <person name="Powell A.J."/>
            <person name="Barry K."/>
            <person name="Miller A.N."/>
            <person name="Grigoriev I.V."/>
            <person name="Debuchy R."/>
            <person name="Gladieux P."/>
            <person name="Hiltunen Thoren M."/>
            <person name="Johannesson H."/>
        </authorList>
    </citation>
    <scope>NUCLEOTIDE SEQUENCE</scope>
    <source>
        <strain evidence="3">CBS 359.72</strain>
    </source>
</reference>
<protein>
    <submittedName>
        <fullName evidence="3">Uncharacterized protein</fullName>
    </submittedName>
</protein>
<evidence type="ECO:0000313" key="4">
    <source>
        <dbReference type="Proteomes" id="UP001303647"/>
    </source>
</evidence>
<feature type="compositionally biased region" description="Pro residues" evidence="1">
    <location>
        <begin position="11"/>
        <end position="24"/>
    </location>
</feature>
<gene>
    <name evidence="3" type="ORF">C7999DRAFT_30982</name>
</gene>
<dbReference type="GO" id="GO:0005886">
    <property type="term" value="C:plasma membrane"/>
    <property type="evidence" value="ECO:0007669"/>
    <property type="project" value="InterPro"/>
</dbReference>
<feature type="region of interest" description="Disordered" evidence="1">
    <location>
        <begin position="1"/>
        <end position="42"/>
    </location>
</feature>